<dbReference type="Proteomes" id="UP000621510">
    <property type="component" value="Unassembled WGS sequence"/>
</dbReference>
<evidence type="ECO:0000313" key="1">
    <source>
        <dbReference type="EMBL" id="MBL1120174.1"/>
    </source>
</evidence>
<protein>
    <submittedName>
        <fullName evidence="1">Uncharacterized protein</fullName>
    </submittedName>
</protein>
<dbReference type="SUPFAM" id="SSF48239">
    <property type="entry name" value="Terpenoid cyclases/Protein prenyltransferases"/>
    <property type="match status" value="1"/>
</dbReference>
<proteinExistence type="predicted"/>
<dbReference type="RefSeq" id="WP_201857939.1">
    <property type="nucleotide sequence ID" value="NZ_JAERRG010000044.1"/>
</dbReference>
<reference evidence="1 2" key="1">
    <citation type="submission" date="2021-01" db="EMBL/GenBank/DDBJ databases">
        <title>WGS of actinomycetes isolated from Thailand.</title>
        <authorList>
            <person name="Thawai C."/>
        </authorList>
    </citation>
    <scope>NUCLEOTIDE SEQUENCE [LARGE SCALE GENOMIC DNA]</scope>
    <source>
        <strain evidence="1 2">CA3R110</strain>
    </source>
</reference>
<dbReference type="InterPro" id="IPR008930">
    <property type="entry name" value="Terpenoid_cyclase/PrenylTrfase"/>
</dbReference>
<dbReference type="EMBL" id="JAERRG010000044">
    <property type="protein sequence ID" value="MBL1120174.1"/>
    <property type="molecule type" value="Genomic_DNA"/>
</dbReference>
<name>A0ABS1Q741_9ACTN</name>
<keyword evidence="2" id="KW-1185">Reference proteome</keyword>
<comment type="caution">
    <text evidence="1">The sequence shown here is derived from an EMBL/GenBank/DDBJ whole genome shotgun (WGS) entry which is preliminary data.</text>
</comment>
<evidence type="ECO:0000313" key="2">
    <source>
        <dbReference type="Proteomes" id="UP000621510"/>
    </source>
</evidence>
<gene>
    <name evidence="1" type="ORF">JK364_48965</name>
</gene>
<accession>A0ABS1Q741</accession>
<sequence>MAHDRYDAALQTLTTGVDSFSGHLQDSGELHDPCYGEPTQYGTAYHAYGNAVLALLGPSQLRSDHRDRAIRGIAAALAHTADHALPAVASGFDRITGSVTDRVNHRDFTWPPILKTLRLLPRIRAEDDTVRTLREQVAAVDVRKSFTFGPPHNWAAVWLHGEWIRYREGLSPHTLGDLDRLLAVFFEERIDLDLGFYAEPGLPNSYDLFARGHLVAILADGYDGAHRPALVRLLETGLRRSLDIQLSDGSMASAHRSTGQSWTVGQQAAFFSLAAGWFAGEGDDPELAGAARGAADRAVRLLGTRQRPGGPFSAVDNLLPASHRVGYEFYTADAHYSSLALAFLADALMDGYGAPAWTEQPAPALETRRAVRIEGAPLFRAVAHRGPVSVHLDGDPADSYDTFGLADLTFGPGRTLGFGVAKASAGEGRASIGLALRPSTGRQPLEVLSARPHTPSVPTSEPDRTLVLDSSIPATDELPARRHRISVTLLPDGPTGVAVEESVPGADAHPTLLIPYPADTGAPDRTAVERLPDGIRLRMADETVEVRVDGGITDIIVIPAGWEGRRGLYGLARLDLPGPADTVHYRITATSSPAGT</sequence>
<organism evidence="1 2">
    <name type="scientific">Streptomyces endocoffeicus</name>
    <dbReference type="NCBI Taxonomy" id="2898945"/>
    <lineage>
        <taxon>Bacteria</taxon>
        <taxon>Bacillati</taxon>
        <taxon>Actinomycetota</taxon>
        <taxon>Actinomycetes</taxon>
        <taxon>Kitasatosporales</taxon>
        <taxon>Streptomycetaceae</taxon>
        <taxon>Streptomyces</taxon>
    </lineage>
</organism>